<keyword evidence="2" id="KW-0328">Glycosyltransferase</keyword>
<dbReference type="Gene3D" id="3.40.50.2000">
    <property type="entry name" value="Glycogen Phosphorylase B"/>
    <property type="match status" value="2"/>
</dbReference>
<evidence type="ECO:0000313" key="8">
    <source>
        <dbReference type="Proteomes" id="UP001524547"/>
    </source>
</evidence>
<organism evidence="7 8">
    <name type="scientific">Rhizosaccharibacter radicis</name>
    <dbReference type="NCBI Taxonomy" id="2782605"/>
    <lineage>
        <taxon>Bacteria</taxon>
        <taxon>Pseudomonadati</taxon>
        <taxon>Pseudomonadota</taxon>
        <taxon>Alphaproteobacteria</taxon>
        <taxon>Acetobacterales</taxon>
        <taxon>Acetobacteraceae</taxon>
        <taxon>Rhizosaccharibacter</taxon>
    </lineage>
</organism>
<evidence type="ECO:0000259" key="6">
    <source>
        <dbReference type="Pfam" id="PF13439"/>
    </source>
</evidence>
<proteinExistence type="inferred from homology"/>
<dbReference type="Pfam" id="PF00534">
    <property type="entry name" value="Glycos_transf_1"/>
    <property type="match status" value="1"/>
</dbReference>
<dbReference type="InterPro" id="IPR028098">
    <property type="entry name" value="Glyco_trans_4-like_N"/>
</dbReference>
<sequence length="409" mass="43667">MVSIASRNNEPRVLQVLPALQSGGVERGTIEMARAIADAGGTPFVASAGGRMVPLLDRIGAVHLPLPLASKDPLTIWLNGGRLARLIRRHGISLVHARSRAPAWSARRGARLAAVPFVTTWHGVYSENFPGKKHYNRIMAAGDRVIAISDYVAGRIATQYGVGPDRLRIIPRGADASSFDPAMVRGDRVHALARAWELPDGAAVVMLPGRITEWKGHELLLDALARLRAHDPGRSVVGVMVGPVQSETYGRRLIERAERLGLRPMLRFAGHCNDMPAALALADLVVVPSLKPEPFGRAVVEAQAMGRPVVVAAHGAALETVEDGITGFCFPPGDAGLLASALHHVLALDPAERAALGARARAHVLERYTVAAMQAATLDVYDELLRTPFPPRHPPCPEPLAGKADPVVA</sequence>
<evidence type="ECO:0000259" key="5">
    <source>
        <dbReference type="Pfam" id="PF00534"/>
    </source>
</evidence>
<dbReference type="EMBL" id="JAMZEJ010000003">
    <property type="protein sequence ID" value="MCQ8240339.1"/>
    <property type="molecule type" value="Genomic_DNA"/>
</dbReference>
<evidence type="ECO:0000256" key="3">
    <source>
        <dbReference type="ARBA" id="ARBA00022679"/>
    </source>
</evidence>
<evidence type="ECO:0000256" key="1">
    <source>
        <dbReference type="ARBA" id="ARBA00009481"/>
    </source>
</evidence>
<dbReference type="Pfam" id="PF13439">
    <property type="entry name" value="Glyco_transf_4"/>
    <property type="match status" value="1"/>
</dbReference>
<protein>
    <submittedName>
        <fullName evidence="7">Glycosyltransferase family 4 protein</fullName>
    </submittedName>
</protein>
<dbReference type="CDD" id="cd03819">
    <property type="entry name" value="GT4_WavL-like"/>
    <property type="match status" value="1"/>
</dbReference>
<feature type="compositionally biased region" description="Pro residues" evidence="4">
    <location>
        <begin position="389"/>
        <end position="398"/>
    </location>
</feature>
<feature type="domain" description="Glycosyl transferase family 1" evidence="5">
    <location>
        <begin position="195"/>
        <end position="362"/>
    </location>
</feature>
<feature type="domain" description="Glycosyltransferase subfamily 4-like N-terminal" evidence="6">
    <location>
        <begin position="23"/>
        <end position="176"/>
    </location>
</feature>
<dbReference type="PANTHER" id="PTHR12526">
    <property type="entry name" value="GLYCOSYLTRANSFERASE"/>
    <property type="match status" value="1"/>
</dbReference>
<comment type="caution">
    <text evidence="7">The sequence shown here is derived from an EMBL/GenBank/DDBJ whole genome shotgun (WGS) entry which is preliminary data.</text>
</comment>
<keyword evidence="8" id="KW-1185">Reference proteome</keyword>
<dbReference type="SUPFAM" id="SSF53756">
    <property type="entry name" value="UDP-Glycosyltransferase/glycogen phosphorylase"/>
    <property type="match status" value="1"/>
</dbReference>
<dbReference type="InterPro" id="IPR001296">
    <property type="entry name" value="Glyco_trans_1"/>
</dbReference>
<dbReference type="RefSeq" id="WP_422919069.1">
    <property type="nucleotide sequence ID" value="NZ_JAMZEJ010000003.1"/>
</dbReference>
<comment type="similarity">
    <text evidence="1">Belongs to the glycosyltransferase group 1 family. Glycosyltransferase 4 subfamily.</text>
</comment>
<keyword evidence="3" id="KW-0808">Transferase</keyword>
<feature type="region of interest" description="Disordered" evidence="4">
    <location>
        <begin position="389"/>
        <end position="409"/>
    </location>
</feature>
<dbReference type="Proteomes" id="UP001524547">
    <property type="component" value="Unassembled WGS sequence"/>
</dbReference>
<gene>
    <name evidence="7" type="ORF">NFI88_05710</name>
</gene>
<dbReference type="PANTHER" id="PTHR12526:SF640">
    <property type="entry name" value="COLANIC ACID BIOSYNTHESIS GLYCOSYLTRANSFERASE WCAL-RELATED"/>
    <property type="match status" value="1"/>
</dbReference>
<evidence type="ECO:0000256" key="2">
    <source>
        <dbReference type="ARBA" id="ARBA00022676"/>
    </source>
</evidence>
<accession>A0ABT1VVG7</accession>
<evidence type="ECO:0000256" key="4">
    <source>
        <dbReference type="SAM" id="MobiDB-lite"/>
    </source>
</evidence>
<evidence type="ECO:0000313" key="7">
    <source>
        <dbReference type="EMBL" id="MCQ8240339.1"/>
    </source>
</evidence>
<reference evidence="7 8" key="1">
    <citation type="submission" date="2022-06" db="EMBL/GenBank/DDBJ databases">
        <title>Rhizosaccharibacter gen. nov. sp. nov. KSS12, endophytic bacteria isolated from sugarcane.</title>
        <authorList>
            <person name="Pitiwittayakul N."/>
        </authorList>
    </citation>
    <scope>NUCLEOTIDE SEQUENCE [LARGE SCALE GENOMIC DNA]</scope>
    <source>
        <strain evidence="7 8">KSS12</strain>
    </source>
</reference>
<name>A0ABT1VVG7_9PROT</name>